<dbReference type="SUPFAM" id="SSF140566">
    <property type="entry name" value="FlgN-like"/>
    <property type="match status" value="1"/>
</dbReference>
<dbReference type="RefSeq" id="WP_004725066.1">
    <property type="nucleotide sequence ID" value="NZ_CABLCD010000013.1"/>
</dbReference>
<sequence>MASNRGQLMQSFMFTISEDLKLYRQLHTLLTEQKALYLQFNGDALGKNIRQQVPVLNQLHRNASHRTQCLQRLALPNSDKGVLRLFSALPASLRTRIEKQWQVLNVLIQQCQRLNQDNGLSSATFHELLSELTQPSPTYEERIADAI</sequence>
<comment type="caution">
    <text evidence="4">The sequence shown here is derived from an EMBL/GenBank/DDBJ whole genome shotgun (WGS) entry which is preliminary data.</text>
</comment>
<dbReference type="Pfam" id="PF05130">
    <property type="entry name" value="FlgN"/>
    <property type="match status" value="1"/>
</dbReference>
<gene>
    <name evidence="4" type="ORF">AMR76_10640</name>
</gene>
<dbReference type="Proteomes" id="UP000051221">
    <property type="component" value="Unassembled WGS sequence"/>
</dbReference>
<protein>
    <submittedName>
        <fullName evidence="4">LfgN</fullName>
    </submittedName>
</protein>
<dbReference type="GeneID" id="50536077"/>
<evidence type="ECO:0000256" key="2">
    <source>
        <dbReference type="ARBA" id="ARBA00007703"/>
    </source>
</evidence>
<comment type="similarity">
    <text evidence="2">Belongs to the FlgN family.</text>
</comment>
<evidence type="ECO:0000313" key="5">
    <source>
        <dbReference type="Proteomes" id="UP000051221"/>
    </source>
</evidence>
<dbReference type="InterPro" id="IPR036679">
    <property type="entry name" value="FlgN-like_sf"/>
</dbReference>
<dbReference type="OMA" id="LAMHHEI"/>
<dbReference type="GO" id="GO:0044780">
    <property type="term" value="P:bacterial-type flagellum assembly"/>
    <property type="evidence" value="ECO:0007669"/>
    <property type="project" value="InterPro"/>
</dbReference>
<evidence type="ECO:0000313" key="4">
    <source>
        <dbReference type="EMBL" id="KQH85735.1"/>
    </source>
</evidence>
<name>A0A0Q2N1X3_VIBFU</name>
<accession>A0A0Q2N1X3</accession>
<proteinExistence type="inferred from homology"/>
<dbReference type="AlphaFoldDB" id="A0A0Q2N1X3"/>
<keyword evidence="5" id="KW-1185">Reference proteome</keyword>
<evidence type="ECO:0000256" key="3">
    <source>
        <dbReference type="ARBA" id="ARBA00022795"/>
    </source>
</evidence>
<dbReference type="InterPro" id="IPR007809">
    <property type="entry name" value="FlgN-like"/>
</dbReference>
<dbReference type="EMBL" id="LKHS01000009">
    <property type="protein sequence ID" value="KQH85735.1"/>
    <property type="molecule type" value="Genomic_DNA"/>
</dbReference>
<reference evidence="4 5" key="1">
    <citation type="submission" date="2015-08" db="EMBL/GenBank/DDBJ databases">
        <title>Antibacterial properties of a collection of Vibrionaceae strains.</title>
        <authorList>
            <person name="Giubergia S."/>
        </authorList>
    </citation>
    <scope>NUCLEOTIDE SEQUENCE [LARGE SCALE GENOMIC DNA]</scope>
    <source>
        <strain evidence="4 5">S0821</strain>
    </source>
</reference>
<evidence type="ECO:0000256" key="1">
    <source>
        <dbReference type="ARBA" id="ARBA00002397"/>
    </source>
</evidence>
<dbReference type="Gene3D" id="1.20.58.300">
    <property type="entry name" value="FlgN-like"/>
    <property type="match status" value="1"/>
</dbReference>
<keyword evidence="3" id="KW-1005">Bacterial flagellum biogenesis</keyword>
<dbReference type="InParanoid" id="A0A0Q2N1X3"/>
<comment type="function">
    <text evidence="1">Required for the efficient initiation of filament assembly.</text>
</comment>
<organism evidence="4 5">
    <name type="scientific">Vibrio furnissii</name>
    <dbReference type="NCBI Taxonomy" id="29494"/>
    <lineage>
        <taxon>Bacteria</taxon>
        <taxon>Pseudomonadati</taxon>
        <taxon>Pseudomonadota</taxon>
        <taxon>Gammaproteobacteria</taxon>
        <taxon>Vibrionales</taxon>
        <taxon>Vibrionaceae</taxon>
        <taxon>Vibrio</taxon>
    </lineage>
</organism>